<evidence type="ECO:0000256" key="1">
    <source>
        <dbReference type="ARBA" id="ARBA00004123"/>
    </source>
</evidence>
<evidence type="ECO:0000256" key="2">
    <source>
        <dbReference type="ARBA" id="ARBA00007646"/>
    </source>
</evidence>
<reference evidence="6" key="1">
    <citation type="submission" date="2020-11" db="EMBL/GenBank/DDBJ databases">
        <authorList>
            <person name="Whiteford S."/>
        </authorList>
    </citation>
    <scope>NUCLEOTIDE SEQUENCE</scope>
</reference>
<dbReference type="GO" id="GO:0005669">
    <property type="term" value="C:transcription factor TFIID complex"/>
    <property type="evidence" value="ECO:0007669"/>
    <property type="project" value="TreeGrafter"/>
</dbReference>
<sequence>MGDKVDKSKSNNQTKHLPKDAQVIMSIMKEVGITDHEPRVVNQLLEFTYRYVTSVLDDARVFAAHSKKKAIDLDDVRLAVQMQLDKSFTSPPPREVLLEIARVKNVNPLPLIKPHCGLRLPPDRYCLSGCNYKLKAAVAKKVVAKVPMGPPTPVVKTVTKPGTPNVVVKRPPIVNMPKPGVPKPVLKFTSGSKPWCSLLDNRRGTGDRANGGITIHLATAGRGHAVEALGCKKPLKFLQSLSVRLKVAALLTD</sequence>
<comment type="similarity">
    <text evidence="2">Belongs to the TAF9 family.</text>
</comment>
<dbReference type="GO" id="GO:0051123">
    <property type="term" value="P:RNA polymerase II preinitiation complex assembly"/>
    <property type="evidence" value="ECO:0007669"/>
    <property type="project" value="TreeGrafter"/>
</dbReference>
<evidence type="ECO:0000256" key="3">
    <source>
        <dbReference type="ARBA" id="ARBA00023015"/>
    </source>
</evidence>
<organism evidence="6 7">
    <name type="scientific">Plutella xylostella</name>
    <name type="common">Diamondback moth</name>
    <name type="synonym">Plutella maculipennis</name>
    <dbReference type="NCBI Taxonomy" id="51655"/>
    <lineage>
        <taxon>Eukaryota</taxon>
        <taxon>Metazoa</taxon>
        <taxon>Ecdysozoa</taxon>
        <taxon>Arthropoda</taxon>
        <taxon>Hexapoda</taxon>
        <taxon>Insecta</taxon>
        <taxon>Pterygota</taxon>
        <taxon>Neoptera</taxon>
        <taxon>Endopterygota</taxon>
        <taxon>Lepidoptera</taxon>
        <taxon>Glossata</taxon>
        <taxon>Ditrysia</taxon>
        <taxon>Yponomeutoidea</taxon>
        <taxon>Plutellidae</taxon>
        <taxon>Plutella</taxon>
    </lineage>
</organism>
<dbReference type="FunFam" id="1.10.20.10:FF:000018">
    <property type="entry name" value="Transcription initiation factor TFIID subunit 9"/>
    <property type="match status" value="1"/>
</dbReference>
<evidence type="ECO:0000256" key="5">
    <source>
        <dbReference type="ARBA" id="ARBA00023242"/>
    </source>
</evidence>
<dbReference type="SUPFAM" id="SSF47113">
    <property type="entry name" value="Histone-fold"/>
    <property type="match status" value="1"/>
</dbReference>
<dbReference type="AlphaFoldDB" id="A0A8S4G4L7"/>
<dbReference type="GO" id="GO:0046982">
    <property type="term" value="F:protein heterodimerization activity"/>
    <property type="evidence" value="ECO:0007669"/>
    <property type="project" value="InterPro"/>
</dbReference>
<dbReference type="GO" id="GO:0000124">
    <property type="term" value="C:SAGA complex"/>
    <property type="evidence" value="ECO:0007669"/>
    <property type="project" value="TreeGrafter"/>
</dbReference>
<evidence type="ECO:0000313" key="7">
    <source>
        <dbReference type="Proteomes" id="UP000653454"/>
    </source>
</evidence>
<proteinExistence type="inferred from homology"/>
<keyword evidence="3" id="KW-0805">Transcription regulation</keyword>
<dbReference type="InterPro" id="IPR009072">
    <property type="entry name" value="Histone-fold"/>
</dbReference>
<protein>
    <submittedName>
        <fullName evidence="6">(diamondback moth) hypothetical protein</fullName>
    </submittedName>
</protein>
<evidence type="ECO:0000256" key="4">
    <source>
        <dbReference type="ARBA" id="ARBA00023163"/>
    </source>
</evidence>
<keyword evidence="4" id="KW-0804">Transcription</keyword>
<name>A0A8S4G4L7_PLUXY</name>
<keyword evidence="5" id="KW-0539">Nucleus</keyword>
<dbReference type="InterPro" id="IPR003162">
    <property type="entry name" value="TFIID-31"/>
</dbReference>
<dbReference type="GO" id="GO:0003713">
    <property type="term" value="F:transcription coactivator activity"/>
    <property type="evidence" value="ECO:0007669"/>
    <property type="project" value="TreeGrafter"/>
</dbReference>
<accession>A0A8S4G4L7</accession>
<dbReference type="EMBL" id="CAJHNJ030000085">
    <property type="protein sequence ID" value="CAG9134754.1"/>
    <property type="molecule type" value="Genomic_DNA"/>
</dbReference>
<dbReference type="PANTHER" id="PTHR48068">
    <property type="entry name" value="TAF9 RNA POLYMERASE II, TATA BOX-BINDING PROTEIN (TBP)-ASSOCIATED FACTOR"/>
    <property type="match status" value="1"/>
</dbReference>
<gene>
    <name evidence="6" type="ORF">PLXY2_LOCUS12991</name>
</gene>
<dbReference type="CDD" id="cd07979">
    <property type="entry name" value="HFD_TAF9"/>
    <property type="match status" value="1"/>
</dbReference>
<dbReference type="InterPro" id="IPR051431">
    <property type="entry name" value="TFIID_subunit_9"/>
</dbReference>
<dbReference type="Gene3D" id="1.10.20.10">
    <property type="entry name" value="Histone, subunit A"/>
    <property type="match status" value="1"/>
</dbReference>
<dbReference type="Proteomes" id="UP000653454">
    <property type="component" value="Unassembled WGS sequence"/>
</dbReference>
<keyword evidence="7" id="KW-1185">Reference proteome</keyword>
<dbReference type="Pfam" id="PF02291">
    <property type="entry name" value="TFIID-31kDa"/>
    <property type="match status" value="1"/>
</dbReference>
<dbReference type="PANTHER" id="PTHR48068:SF4">
    <property type="entry name" value="TATA-BOX BINDING PROTEIN ASSOCIATED FACTOR 9"/>
    <property type="match status" value="1"/>
</dbReference>
<comment type="subcellular location">
    <subcellularLocation>
        <location evidence="1">Nucleus</location>
    </subcellularLocation>
</comment>
<dbReference type="GO" id="GO:0016251">
    <property type="term" value="F:RNA polymerase II general transcription initiation factor activity"/>
    <property type="evidence" value="ECO:0007669"/>
    <property type="project" value="TreeGrafter"/>
</dbReference>
<evidence type="ECO:0000313" key="6">
    <source>
        <dbReference type="EMBL" id="CAG9134754.1"/>
    </source>
</evidence>
<comment type="caution">
    <text evidence="6">The sequence shown here is derived from an EMBL/GenBank/DDBJ whole genome shotgun (WGS) entry which is preliminary data.</text>
</comment>